<dbReference type="EMBL" id="LN681231">
    <property type="protein sequence ID" value="CEK27424.1"/>
    <property type="molecule type" value="Genomic_DNA"/>
</dbReference>
<keyword evidence="1" id="KW-0812">Transmembrane</keyword>
<accession>A0A0A8VHH0</accession>
<organism evidence="2">
    <name type="scientific">Yersinia ruckeri</name>
    <dbReference type="NCBI Taxonomy" id="29486"/>
    <lineage>
        <taxon>Bacteria</taxon>
        <taxon>Pseudomonadati</taxon>
        <taxon>Pseudomonadota</taxon>
        <taxon>Gammaproteobacteria</taxon>
        <taxon>Enterobacterales</taxon>
        <taxon>Yersiniaceae</taxon>
        <taxon>Yersinia</taxon>
    </lineage>
</organism>
<dbReference type="AlphaFoldDB" id="A0A0A8VHH0"/>
<evidence type="ECO:0000256" key="1">
    <source>
        <dbReference type="SAM" id="Phobius"/>
    </source>
</evidence>
<name>A0A0A8VHH0_YERRU</name>
<proteinExistence type="predicted"/>
<protein>
    <submittedName>
        <fullName evidence="2">Uncharacterized protein</fullName>
    </submittedName>
</protein>
<sequence>MKLLPYCYGRVCSKGQVGYDDRLAILLAGKALFSKFYAELFLFFGVKCLFTGFYIVKMPISQCN</sequence>
<feature type="transmembrane region" description="Helical" evidence="1">
    <location>
        <begin position="36"/>
        <end position="56"/>
    </location>
</feature>
<reference evidence="2" key="1">
    <citation type="journal article" date="2015" name="Genome Announc.">
        <title>Complete Genome Sequence of Yersinia ruckeri Strain CSF007-82, Etiologic Agent of Red Mouth Disease in Salmonid Fish.</title>
        <authorList>
            <person name="Nelson M.C."/>
            <person name="LaPatra S.E."/>
            <person name="Welch T.J."/>
            <person name="Graf J."/>
        </authorList>
    </citation>
    <scope>NUCLEOTIDE SEQUENCE</scope>
    <source>
        <strain evidence="2">CSF007-82</strain>
    </source>
</reference>
<keyword evidence="1" id="KW-0472">Membrane</keyword>
<keyword evidence="1" id="KW-1133">Transmembrane helix</keyword>
<evidence type="ECO:0000313" key="2">
    <source>
        <dbReference type="EMBL" id="CEK27424.1"/>
    </source>
</evidence>
<gene>
    <name evidence="2" type="ORF">CSF007_8350</name>
</gene>